<comment type="subcellular location">
    <subcellularLocation>
        <location evidence="1">Cell outer membrane</location>
    </subcellularLocation>
</comment>
<reference evidence="9" key="1">
    <citation type="journal article" date="2019" name="Int. J. Syst. Evol. Microbiol.">
        <title>The Global Catalogue of Microorganisms (GCM) 10K type strain sequencing project: providing services to taxonomists for standard genome sequencing and annotation.</title>
        <authorList>
            <consortium name="The Broad Institute Genomics Platform"/>
            <consortium name="The Broad Institute Genome Sequencing Center for Infectious Disease"/>
            <person name="Wu L."/>
            <person name="Ma J."/>
        </authorList>
    </citation>
    <scope>NUCLEOTIDE SEQUENCE [LARGE SCALE GENOMIC DNA]</scope>
    <source>
        <strain evidence="9">CCUG 62215</strain>
    </source>
</reference>
<gene>
    <name evidence="8" type="ORF">ACFQ1Q_03325</name>
</gene>
<accession>A0ABW3N6K5</accession>
<dbReference type="EMBL" id="JBHTJL010000009">
    <property type="protein sequence ID" value="MFD1062265.1"/>
    <property type="molecule type" value="Genomic_DNA"/>
</dbReference>
<dbReference type="InterPro" id="IPR033985">
    <property type="entry name" value="SusD-like_N"/>
</dbReference>
<comment type="similarity">
    <text evidence="2">Belongs to the SusD family.</text>
</comment>
<evidence type="ECO:0000256" key="4">
    <source>
        <dbReference type="ARBA" id="ARBA00023136"/>
    </source>
</evidence>
<dbReference type="PROSITE" id="PS51257">
    <property type="entry name" value="PROKAR_LIPOPROTEIN"/>
    <property type="match status" value="1"/>
</dbReference>
<keyword evidence="5" id="KW-0998">Cell outer membrane</keyword>
<sequence length="510" mass="58094">MKNYKHIILTVLSLVFFISCEDYLEEEPVTDFFTEQIFTTESAVESAVTGMYIEFSSFAYHGSGMLNAMMPMSGKFWSSQVANVDATSLNATPSNININQLWGGMYSTINSCNVVIKNLEDSAVELNNRDTSLGQAYLLRGITYFDLVRLWGGVPLKTEPATSDNLNTPRSTKEEVYTQIISDLQLAKELLPDLGEYNPSRPAKYVANTYLAKVYMQLAGEDNGNPALWQSAYNEAIEVFGKYSLVSTYAELFDISNENNSESMFEIQYTSEGGRRSSDAIRMFNPNNIFPNVNTFGRIRPNKEVFDQHVNEYTEQDPRVDATFYYGSYTRANGSSQNLYPTITNNNNGFACIRKYTDPSYNGTTTERNFYKLRYADVLLMLAEIENELNGPTNAYQYVNEVLARARNTESGVVAEPADWSGMTQDEFRMRIMRERQYELLAEGHSWYDTRRRGYEYFLDEVITLHNTQPNLGNRDYIYPISVKNMLMPIPSDEINSNESISEADQNPGY</sequence>
<dbReference type="Pfam" id="PF14322">
    <property type="entry name" value="SusD-like_3"/>
    <property type="match status" value="1"/>
</dbReference>
<organism evidence="8 9">
    <name type="scientific">Winogradskyella litorisediminis</name>
    <dbReference type="NCBI Taxonomy" id="1156618"/>
    <lineage>
        <taxon>Bacteria</taxon>
        <taxon>Pseudomonadati</taxon>
        <taxon>Bacteroidota</taxon>
        <taxon>Flavobacteriia</taxon>
        <taxon>Flavobacteriales</taxon>
        <taxon>Flavobacteriaceae</taxon>
        <taxon>Winogradskyella</taxon>
    </lineage>
</organism>
<dbReference type="CDD" id="cd08977">
    <property type="entry name" value="SusD"/>
    <property type="match status" value="1"/>
</dbReference>
<evidence type="ECO:0000256" key="3">
    <source>
        <dbReference type="ARBA" id="ARBA00022729"/>
    </source>
</evidence>
<protein>
    <submittedName>
        <fullName evidence="8">RagB/SusD family nutrient uptake outer membrane protein</fullName>
    </submittedName>
</protein>
<feature type="domain" description="RagB/SusD" evidence="6">
    <location>
        <begin position="262"/>
        <end position="510"/>
    </location>
</feature>
<dbReference type="Pfam" id="PF07980">
    <property type="entry name" value="SusD_RagB"/>
    <property type="match status" value="1"/>
</dbReference>
<name>A0ABW3N6K5_9FLAO</name>
<dbReference type="SUPFAM" id="SSF48452">
    <property type="entry name" value="TPR-like"/>
    <property type="match status" value="1"/>
</dbReference>
<dbReference type="Gene3D" id="1.25.40.390">
    <property type="match status" value="1"/>
</dbReference>
<evidence type="ECO:0000313" key="9">
    <source>
        <dbReference type="Proteomes" id="UP001597013"/>
    </source>
</evidence>
<proteinExistence type="inferred from homology"/>
<evidence type="ECO:0000256" key="1">
    <source>
        <dbReference type="ARBA" id="ARBA00004442"/>
    </source>
</evidence>
<dbReference type="Proteomes" id="UP001597013">
    <property type="component" value="Unassembled WGS sequence"/>
</dbReference>
<comment type="caution">
    <text evidence="8">The sequence shown here is derived from an EMBL/GenBank/DDBJ whole genome shotgun (WGS) entry which is preliminary data.</text>
</comment>
<evidence type="ECO:0000256" key="2">
    <source>
        <dbReference type="ARBA" id="ARBA00006275"/>
    </source>
</evidence>
<dbReference type="InterPro" id="IPR011990">
    <property type="entry name" value="TPR-like_helical_dom_sf"/>
</dbReference>
<evidence type="ECO:0000259" key="6">
    <source>
        <dbReference type="Pfam" id="PF07980"/>
    </source>
</evidence>
<dbReference type="RefSeq" id="WP_386127965.1">
    <property type="nucleotide sequence ID" value="NZ_JBHTJL010000009.1"/>
</dbReference>
<evidence type="ECO:0000313" key="8">
    <source>
        <dbReference type="EMBL" id="MFD1062265.1"/>
    </source>
</evidence>
<evidence type="ECO:0000259" key="7">
    <source>
        <dbReference type="Pfam" id="PF14322"/>
    </source>
</evidence>
<keyword evidence="9" id="KW-1185">Reference proteome</keyword>
<evidence type="ECO:0000256" key="5">
    <source>
        <dbReference type="ARBA" id="ARBA00023237"/>
    </source>
</evidence>
<keyword evidence="4" id="KW-0472">Membrane</keyword>
<feature type="domain" description="SusD-like N-terminal" evidence="7">
    <location>
        <begin position="22"/>
        <end position="216"/>
    </location>
</feature>
<keyword evidence="3" id="KW-0732">Signal</keyword>
<dbReference type="InterPro" id="IPR012944">
    <property type="entry name" value="SusD_RagB_dom"/>
</dbReference>